<proteinExistence type="predicted"/>
<organism evidence="2 3">
    <name type="scientific">Sphingomonas kyeonggiensis</name>
    <dbReference type="NCBI Taxonomy" id="1268553"/>
    <lineage>
        <taxon>Bacteria</taxon>
        <taxon>Pseudomonadati</taxon>
        <taxon>Pseudomonadota</taxon>
        <taxon>Alphaproteobacteria</taxon>
        <taxon>Sphingomonadales</taxon>
        <taxon>Sphingomonadaceae</taxon>
        <taxon>Sphingomonas</taxon>
    </lineage>
</organism>
<dbReference type="InterPro" id="IPR007803">
    <property type="entry name" value="Asp/Arg/Pro-Hydrxlase"/>
</dbReference>
<comment type="caution">
    <text evidence="2">The sequence shown here is derived from an EMBL/GenBank/DDBJ whole genome shotgun (WGS) entry which is preliminary data.</text>
</comment>
<dbReference type="SUPFAM" id="SSF51197">
    <property type="entry name" value="Clavaminate synthase-like"/>
    <property type="match status" value="1"/>
</dbReference>
<gene>
    <name evidence="2" type="ORF">GGR46_003860</name>
</gene>
<evidence type="ECO:0000259" key="1">
    <source>
        <dbReference type="Pfam" id="PF05118"/>
    </source>
</evidence>
<dbReference type="InterPro" id="IPR027443">
    <property type="entry name" value="IPNS-like_sf"/>
</dbReference>
<reference evidence="2 3" key="1">
    <citation type="submission" date="2020-08" db="EMBL/GenBank/DDBJ databases">
        <title>Genomic Encyclopedia of Type Strains, Phase IV (KMG-IV): sequencing the most valuable type-strain genomes for metagenomic binning, comparative biology and taxonomic classification.</title>
        <authorList>
            <person name="Goeker M."/>
        </authorList>
    </citation>
    <scope>NUCLEOTIDE SEQUENCE [LARGE SCALE GENOMIC DNA]</scope>
    <source>
        <strain evidence="2 3">DSM 101806</strain>
    </source>
</reference>
<dbReference type="Gene3D" id="2.60.120.330">
    <property type="entry name" value="B-lactam Antibiotic, Isopenicillin N Synthase, Chain"/>
    <property type="match status" value="1"/>
</dbReference>
<evidence type="ECO:0000313" key="3">
    <source>
        <dbReference type="Proteomes" id="UP000557392"/>
    </source>
</evidence>
<dbReference type="AlphaFoldDB" id="A0A7W6JVF7"/>
<sequence length="195" mass="21831">MATAPTQSVWPDRVRLPLRFDPAPLAADLAALERGDWTEHFVRQNYEGEWSVLPLRASAAARHPVQMIYSAPDATEFVDTPWRGRMPGLSAVIDAFRSPVRSVRLMRLAAGSVIKEHEDFDLDVADGFARIHVPVVTNPDVDFRLNGERVTMAPGEAWYLRLADPHSVANRGDTARVHLVLDMVADDWLLRQLEG</sequence>
<dbReference type="EMBL" id="JACIEH010000003">
    <property type="protein sequence ID" value="MBB4100288.1"/>
    <property type="molecule type" value="Genomic_DNA"/>
</dbReference>
<dbReference type="RefSeq" id="WP_183999598.1">
    <property type="nucleotide sequence ID" value="NZ_JACIEH010000003.1"/>
</dbReference>
<evidence type="ECO:0000313" key="2">
    <source>
        <dbReference type="EMBL" id="MBB4100288.1"/>
    </source>
</evidence>
<feature type="domain" description="Aspartyl/asparaginy/proline hydroxylase" evidence="1">
    <location>
        <begin position="43"/>
        <end position="184"/>
    </location>
</feature>
<dbReference type="Pfam" id="PF05118">
    <property type="entry name" value="Asp_Arg_Hydrox"/>
    <property type="match status" value="1"/>
</dbReference>
<keyword evidence="3" id="KW-1185">Reference proteome</keyword>
<protein>
    <recommendedName>
        <fullName evidence="1">Aspartyl/asparaginy/proline hydroxylase domain-containing protein</fullName>
    </recommendedName>
</protein>
<name>A0A7W6JVF7_9SPHN</name>
<dbReference type="Proteomes" id="UP000557392">
    <property type="component" value="Unassembled WGS sequence"/>
</dbReference>
<accession>A0A7W6JVF7</accession>